<feature type="transmembrane region" description="Helical" evidence="4">
    <location>
        <begin position="609"/>
        <end position="634"/>
    </location>
</feature>
<feature type="domain" description="NodB homology" evidence="5">
    <location>
        <begin position="94"/>
        <end position="281"/>
    </location>
</feature>
<sequence>MRRGRPLALQGRRSRVVRTNPAAAPRLHWLLLSVIAVLLAVLLLVNGLVMAQFGADHEVEAPGGAHGVPDLVHAGGPLIDLRGGVARTHPIPDRTVVLTFDDGPDPVWTPQILEVLRRHDVPATFFVVGNLAARRPDLVRDIRAAGGEVGVHTFTHPDLAYVPDWRRELELSQTQLAVAGAAGVTSSLVRPPYSSVAEAVDDVSWRALRYLGQEGYLTVLTTHDTKDWARPGAAAIVRDAIPSDGAGGVILMHDAGGDRSQTVEALDRLIPELRARGYRFSTVGELVGNEEVNPPAGWTEELRGATLLVLVRAATATTTVLAVLTAVAGGLVILRLLTLVVLAGRHARRWRRRTRRTAVREPVSVIVPAYNEEACIAATVRSVARSDHPIEVIVVDDGSTDATAEVVGALDLPGVTVIRQPNGGKPAALNTGIARARHDLIVMMDGDTTFGRDTVRRLVQPFADPGVGAVAGNTKVANRSGVLGAWQHIEYVVGFNIDRRAYDVLQCMTTVPGAVGAYRRRALTGVGGVSDDTLAEDTDLTMAISRAGWRVVYEPGAIAWTEVPAGMGELWRQRYRWSYGTIQAMWKHRRAVVEPGRSGRFGRVGLLHLALYQVLLPLLAPLMDVFLVYGLLFLDPVRTVVAWLALVVSQLLAGAYACRLDGERMRGLWLLPLQQLVYRQLMYAVVIQSIVTALAGIRLRWQKLRRAGGLPGPADRPGAVPAAAEPPR</sequence>
<dbReference type="InterPro" id="IPR029044">
    <property type="entry name" value="Nucleotide-diphossugar_trans"/>
</dbReference>
<proteinExistence type="inferred from homology"/>
<dbReference type="Gene3D" id="3.20.20.370">
    <property type="entry name" value="Glycoside hydrolase/deacetylase"/>
    <property type="match status" value="1"/>
</dbReference>
<dbReference type="InterPro" id="IPR002509">
    <property type="entry name" value="NODB_dom"/>
</dbReference>
<evidence type="ECO:0000256" key="3">
    <source>
        <dbReference type="ARBA" id="ARBA00022679"/>
    </source>
</evidence>
<evidence type="ECO:0000256" key="1">
    <source>
        <dbReference type="ARBA" id="ARBA00006739"/>
    </source>
</evidence>
<accession>A0A1H2M4I5</accession>
<dbReference type="GO" id="GO:0016810">
    <property type="term" value="F:hydrolase activity, acting on carbon-nitrogen (but not peptide) bonds"/>
    <property type="evidence" value="ECO:0007669"/>
    <property type="project" value="InterPro"/>
</dbReference>
<dbReference type="CDD" id="cd06423">
    <property type="entry name" value="CESA_like"/>
    <property type="match status" value="1"/>
</dbReference>
<dbReference type="Pfam" id="PF01522">
    <property type="entry name" value="Polysacc_deac_1"/>
    <property type="match status" value="1"/>
</dbReference>
<dbReference type="RefSeq" id="WP_082155324.1">
    <property type="nucleotide sequence ID" value="NZ_KQ061234.1"/>
</dbReference>
<dbReference type="PANTHER" id="PTHR43630:SF1">
    <property type="entry name" value="POLY-BETA-1,6-N-ACETYL-D-GLUCOSAMINE SYNTHASE"/>
    <property type="match status" value="1"/>
</dbReference>
<name>A0A1H2M4I5_9ACTN</name>
<evidence type="ECO:0000256" key="2">
    <source>
        <dbReference type="ARBA" id="ARBA00022676"/>
    </source>
</evidence>
<dbReference type="GO" id="GO:0016757">
    <property type="term" value="F:glycosyltransferase activity"/>
    <property type="evidence" value="ECO:0007669"/>
    <property type="project" value="UniProtKB-KW"/>
</dbReference>
<dbReference type="PANTHER" id="PTHR43630">
    <property type="entry name" value="POLY-BETA-1,6-N-ACETYL-D-GLUCOSAMINE SYNTHASE"/>
    <property type="match status" value="1"/>
</dbReference>
<keyword evidence="4" id="KW-1133">Transmembrane helix</keyword>
<evidence type="ECO:0000256" key="4">
    <source>
        <dbReference type="SAM" id="Phobius"/>
    </source>
</evidence>
<comment type="similarity">
    <text evidence="1">Belongs to the glycosyltransferase 2 family.</text>
</comment>
<organism evidence="6 7">
    <name type="scientific">Jiangella alkaliphila</name>
    <dbReference type="NCBI Taxonomy" id="419479"/>
    <lineage>
        <taxon>Bacteria</taxon>
        <taxon>Bacillati</taxon>
        <taxon>Actinomycetota</taxon>
        <taxon>Actinomycetes</taxon>
        <taxon>Jiangellales</taxon>
        <taxon>Jiangellaceae</taxon>
        <taxon>Jiangella</taxon>
    </lineage>
</organism>
<keyword evidence="2" id="KW-0328">Glycosyltransferase</keyword>
<dbReference type="EMBL" id="LT629791">
    <property type="protein sequence ID" value="SDU87416.1"/>
    <property type="molecule type" value="Genomic_DNA"/>
</dbReference>
<dbReference type="AlphaFoldDB" id="A0A1H2M4I5"/>
<dbReference type="InterPro" id="IPR011330">
    <property type="entry name" value="Glyco_hydro/deAcase_b/a-brl"/>
</dbReference>
<reference evidence="7" key="1">
    <citation type="submission" date="2016-10" db="EMBL/GenBank/DDBJ databases">
        <authorList>
            <person name="Varghese N."/>
            <person name="Submissions S."/>
        </authorList>
    </citation>
    <scope>NUCLEOTIDE SEQUENCE [LARGE SCALE GENOMIC DNA]</scope>
    <source>
        <strain evidence="7">DSM 45079</strain>
    </source>
</reference>
<dbReference type="Pfam" id="PF13641">
    <property type="entry name" value="Glyco_tranf_2_3"/>
    <property type="match status" value="1"/>
</dbReference>
<dbReference type="OrthoDB" id="9763050at2"/>
<dbReference type="GO" id="GO:0005975">
    <property type="term" value="P:carbohydrate metabolic process"/>
    <property type="evidence" value="ECO:0007669"/>
    <property type="project" value="InterPro"/>
</dbReference>
<feature type="transmembrane region" description="Helical" evidence="4">
    <location>
        <begin position="681"/>
        <end position="701"/>
    </location>
</feature>
<dbReference type="Gene3D" id="3.90.550.10">
    <property type="entry name" value="Spore Coat Polysaccharide Biosynthesis Protein SpsA, Chain A"/>
    <property type="match status" value="1"/>
</dbReference>
<dbReference type="SUPFAM" id="SSF53448">
    <property type="entry name" value="Nucleotide-diphospho-sugar transferases"/>
    <property type="match status" value="1"/>
</dbReference>
<dbReference type="STRING" id="419479.SAMN04488563_6990"/>
<keyword evidence="7" id="KW-1185">Reference proteome</keyword>
<dbReference type="Proteomes" id="UP000182977">
    <property type="component" value="Chromosome I"/>
</dbReference>
<evidence type="ECO:0000313" key="7">
    <source>
        <dbReference type="Proteomes" id="UP000182977"/>
    </source>
</evidence>
<keyword evidence="4" id="KW-0812">Transmembrane</keyword>
<evidence type="ECO:0000259" key="5">
    <source>
        <dbReference type="PROSITE" id="PS51677"/>
    </source>
</evidence>
<feature type="transmembrane region" description="Helical" evidence="4">
    <location>
        <begin position="320"/>
        <end position="343"/>
    </location>
</feature>
<gene>
    <name evidence="6" type="ORF">SAMN04488563_6990</name>
</gene>
<dbReference type="PROSITE" id="PS51677">
    <property type="entry name" value="NODB"/>
    <property type="match status" value="1"/>
</dbReference>
<evidence type="ECO:0000313" key="6">
    <source>
        <dbReference type="EMBL" id="SDU87416.1"/>
    </source>
</evidence>
<keyword evidence="3 6" id="KW-0808">Transferase</keyword>
<dbReference type="SUPFAM" id="SSF88713">
    <property type="entry name" value="Glycoside hydrolase/deacetylase"/>
    <property type="match status" value="1"/>
</dbReference>
<feature type="transmembrane region" description="Helical" evidence="4">
    <location>
        <begin position="640"/>
        <end position="660"/>
    </location>
</feature>
<protein>
    <submittedName>
        <fullName evidence="6">Glycosyltransferase, catalytic subunit of cellulose synthase and poly-beta-1,6-N-acetylglucosamine synthase</fullName>
    </submittedName>
</protein>
<keyword evidence="4" id="KW-0472">Membrane</keyword>